<dbReference type="GO" id="GO:0005524">
    <property type="term" value="F:ATP binding"/>
    <property type="evidence" value="ECO:0007669"/>
    <property type="project" value="UniProtKB-UniRule"/>
</dbReference>
<dbReference type="GO" id="GO:0005829">
    <property type="term" value="C:cytosol"/>
    <property type="evidence" value="ECO:0007669"/>
    <property type="project" value="TreeGrafter"/>
</dbReference>
<dbReference type="HAMAP" id="MF_00328">
    <property type="entry name" value="Guanylate_kinase"/>
    <property type="match status" value="1"/>
</dbReference>
<comment type="similarity">
    <text evidence="3 13">Belongs to the guanylate kinase family.</text>
</comment>
<keyword evidence="9 13" id="KW-0418">Kinase</keyword>
<evidence type="ECO:0000256" key="8">
    <source>
        <dbReference type="ARBA" id="ARBA00022741"/>
    </source>
</evidence>
<feature type="domain" description="Guanylate kinase-like" evidence="14">
    <location>
        <begin position="7"/>
        <end position="186"/>
    </location>
</feature>
<evidence type="ECO:0000256" key="9">
    <source>
        <dbReference type="ARBA" id="ARBA00022777"/>
    </source>
</evidence>
<keyword evidence="6 13" id="KW-0963">Cytoplasm</keyword>
<dbReference type="InterPro" id="IPR020590">
    <property type="entry name" value="Guanylate_kinase_CS"/>
</dbReference>
<evidence type="ECO:0000256" key="4">
    <source>
        <dbReference type="ARBA" id="ARBA00012961"/>
    </source>
</evidence>
<evidence type="ECO:0000313" key="16">
    <source>
        <dbReference type="Proteomes" id="UP000033411"/>
    </source>
</evidence>
<comment type="subcellular location">
    <subcellularLocation>
        <location evidence="2 13">Cytoplasm</location>
    </subcellularLocation>
</comment>
<feature type="binding site" evidence="13">
    <location>
        <begin position="14"/>
        <end position="21"/>
    </location>
    <ligand>
        <name>ATP</name>
        <dbReference type="ChEBI" id="CHEBI:30616"/>
    </ligand>
</feature>
<dbReference type="Pfam" id="PF00625">
    <property type="entry name" value="Guanylate_kin"/>
    <property type="match status" value="1"/>
</dbReference>
<sequence length="212" mass="24269">MDTQRRGVMLVIASPSGAGKSSISRSLFGQDPNIRLSVSVTTRQRRTDEVEGTHYYFVDVPTFNRMKTDGELLEWAQVHDNFYGTPRAKVEEQLAAGNDILFDVDYQGTLQLYEKSRPDMVTVFILPPTIKELRARLERRAQDSAGTIEKRLRNAKIEMQHYSEYDYIIINDDLEASTQKVRSILAAARLTRPRQIELDNFVKGLQDQIDSL</sequence>
<dbReference type="PROSITE" id="PS00856">
    <property type="entry name" value="GUANYLATE_KINASE_1"/>
    <property type="match status" value="1"/>
</dbReference>
<dbReference type="Gene3D" id="3.30.63.10">
    <property type="entry name" value="Guanylate Kinase phosphate binding domain"/>
    <property type="match status" value="1"/>
</dbReference>
<dbReference type="Gene3D" id="3.40.50.300">
    <property type="entry name" value="P-loop containing nucleotide triphosphate hydrolases"/>
    <property type="match status" value="1"/>
</dbReference>
<comment type="caution">
    <text evidence="15">The sequence shown here is derived from an EMBL/GenBank/DDBJ whole genome shotgun (WGS) entry which is preliminary data.</text>
</comment>
<dbReference type="EC" id="2.7.4.8" evidence="4 13"/>
<reference evidence="15 16" key="1">
    <citation type="submission" date="2015-03" db="EMBL/GenBank/DDBJ databases">
        <authorList>
            <person name="Lepp D."/>
            <person name="Hassan Y.I."/>
            <person name="Li X.-Z."/>
            <person name="Zhou T."/>
        </authorList>
    </citation>
    <scope>NUCLEOTIDE SEQUENCE [LARGE SCALE GENOMIC DNA]</scope>
    <source>
        <strain evidence="15 16">E84</strain>
    </source>
</reference>
<evidence type="ECO:0000256" key="1">
    <source>
        <dbReference type="ARBA" id="ARBA00003531"/>
    </source>
</evidence>
<dbReference type="RefSeq" id="WP_046138085.1">
    <property type="nucleotide sequence ID" value="NZ_LANJ01000011.1"/>
</dbReference>
<dbReference type="AlphaFoldDB" id="A0A0F5QFD5"/>
<dbReference type="PATRIC" id="fig|1293439.3.peg.754"/>
<protein>
    <recommendedName>
        <fullName evidence="5 13">Guanylate kinase</fullName>
        <ecNumber evidence="4 13">2.7.4.8</ecNumber>
    </recommendedName>
    <alternativeName>
        <fullName evidence="11 13">GMP kinase</fullName>
    </alternativeName>
</protein>
<dbReference type="PROSITE" id="PS50052">
    <property type="entry name" value="GUANYLATE_KINASE_2"/>
    <property type="match status" value="1"/>
</dbReference>
<dbReference type="CDD" id="cd00071">
    <property type="entry name" value="GMPK"/>
    <property type="match status" value="1"/>
</dbReference>
<dbReference type="InterPro" id="IPR017665">
    <property type="entry name" value="Guanylate_kinase"/>
</dbReference>
<organism evidence="15 16">
    <name type="scientific">Devosia epidermidihirudinis</name>
    <dbReference type="NCBI Taxonomy" id="1293439"/>
    <lineage>
        <taxon>Bacteria</taxon>
        <taxon>Pseudomonadati</taxon>
        <taxon>Pseudomonadota</taxon>
        <taxon>Alphaproteobacteria</taxon>
        <taxon>Hyphomicrobiales</taxon>
        <taxon>Devosiaceae</taxon>
        <taxon>Devosia</taxon>
    </lineage>
</organism>
<comment type="catalytic activity">
    <reaction evidence="12 13">
        <text>GMP + ATP = GDP + ADP</text>
        <dbReference type="Rhea" id="RHEA:20780"/>
        <dbReference type="ChEBI" id="CHEBI:30616"/>
        <dbReference type="ChEBI" id="CHEBI:58115"/>
        <dbReference type="ChEBI" id="CHEBI:58189"/>
        <dbReference type="ChEBI" id="CHEBI:456216"/>
        <dbReference type="EC" id="2.7.4.8"/>
    </reaction>
</comment>
<keyword evidence="7 13" id="KW-0808">Transferase</keyword>
<dbReference type="GO" id="GO:0004385">
    <property type="term" value="F:GMP kinase activity"/>
    <property type="evidence" value="ECO:0007669"/>
    <property type="project" value="UniProtKB-UniRule"/>
</dbReference>
<dbReference type="Proteomes" id="UP000033411">
    <property type="component" value="Unassembled WGS sequence"/>
</dbReference>
<evidence type="ECO:0000313" key="15">
    <source>
        <dbReference type="EMBL" id="KKC39687.1"/>
    </source>
</evidence>
<evidence type="ECO:0000256" key="7">
    <source>
        <dbReference type="ARBA" id="ARBA00022679"/>
    </source>
</evidence>
<dbReference type="InterPro" id="IPR008144">
    <property type="entry name" value="Guanylate_kin-like_dom"/>
</dbReference>
<evidence type="ECO:0000256" key="3">
    <source>
        <dbReference type="ARBA" id="ARBA00005790"/>
    </source>
</evidence>
<evidence type="ECO:0000259" key="14">
    <source>
        <dbReference type="PROSITE" id="PS50052"/>
    </source>
</evidence>
<dbReference type="FunFam" id="3.30.63.10:FF:000005">
    <property type="entry name" value="Guanylate kinase"/>
    <property type="match status" value="1"/>
</dbReference>
<dbReference type="NCBIfam" id="TIGR03263">
    <property type="entry name" value="guanyl_kin"/>
    <property type="match status" value="1"/>
</dbReference>
<dbReference type="STRING" id="1293439.WH87_05940"/>
<evidence type="ECO:0000256" key="10">
    <source>
        <dbReference type="ARBA" id="ARBA00022840"/>
    </source>
</evidence>
<evidence type="ECO:0000256" key="5">
    <source>
        <dbReference type="ARBA" id="ARBA00016296"/>
    </source>
</evidence>
<evidence type="ECO:0000256" key="2">
    <source>
        <dbReference type="ARBA" id="ARBA00004496"/>
    </source>
</evidence>
<evidence type="ECO:0000256" key="13">
    <source>
        <dbReference type="HAMAP-Rule" id="MF_00328"/>
    </source>
</evidence>
<dbReference type="PANTHER" id="PTHR23117">
    <property type="entry name" value="GUANYLATE KINASE-RELATED"/>
    <property type="match status" value="1"/>
</dbReference>
<keyword evidence="8 13" id="KW-0547">Nucleotide-binding</keyword>
<dbReference type="InterPro" id="IPR008145">
    <property type="entry name" value="GK/Ca_channel_bsu"/>
</dbReference>
<proteinExistence type="inferred from homology"/>
<name>A0A0F5QFD5_9HYPH</name>
<dbReference type="PANTHER" id="PTHR23117:SF13">
    <property type="entry name" value="GUANYLATE KINASE"/>
    <property type="match status" value="1"/>
</dbReference>
<evidence type="ECO:0000256" key="6">
    <source>
        <dbReference type="ARBA" id="ARBA00022490"/>
    </source>
</evidence>
<dbReference type="SUPFAM" id="SSF52540">
    <property type="entry name" value="P-loop containing nucleoside triphosphate hydrolases"/>
    <property type="match status" value="1"/>
</dbReference>
<evidence type="ECO:0000256" key="11">
    <source>
        <dbReference type="ARBA" id="ARBA00030128"/>
    </source>
</evidence>
<comment type="function">
    <text evidence="1 13">Essential for recycling GMP and indirectly, cGMP.</text>
</comment>
<dbReference type="EMBL" id="LANJ01000011">
    <property type="protein sequence ID" value="KKC39687.1"/>
    <property type="molecule type" value="Genomic_DNA"/>
</dbReference>
<dbReference type="SMART" id="SM00072">
    <property type="entry name" value="GuKc"/>
    <property type="match status" value="1"/>
</dbReference>
<keyword evidence="10 13" id="KW-0067">ATP-binding</keyword>
<evidence type="ECO:0000256" key="12">
    <source>
        <dbReference type="ARBA" id="ARBA00048594"/>
    </source>
</evidence>
<dbReference type="InterPro" id="IPR027417">
    <property type="entry name" value="P-loop_NTPase"/>
</dbReference>
<accession>A0A0F5QFD5</accession>
<keyword evidence="16" id="KW-1185">Reference proteome</keyword>
<gene>
    <name evidence="13" type="primary">gmk</name>
    <name evidence="15" type="ORF">WH87_05940</name>
</gene>